<evidence type="ECO:0008006" key="4">
    <source>
        <dbReference type="Google" id="ProtNLM"/>
    </source>
</evidence>
<dbReference type="RefSeq" id="WP_344119849.1">
    <property type="nucleotide sequence ID" value="NZ_BAAAOA010000008.1"/>
</dbReference>
<comment type="caution">
    <text evidence="2">The sequence shown here is derived from an EMBL/GenBank/DDBJ whole genome shotgun (WGS) entry which is preliminary data.</text>
</comment>
<dbReference type="Pfam" id="PF07366">
    <property type="entry name" value="SnoaL"/>
    <property type="match status" value="1"/>
</dbReference>
<keyword evidence="3" id="KW-1185">Reference proteome</keyword>
<dbReference type="Proteomes" id="UP001501204">
    <property type="component" value="Unassembled WGS sequence"/>
</dbReference>
<sequence>MHEVLDGLIVADLIDHEPVPGQPPGPEGFTFWVDGMHAAFPDMTGVIEDTVVEGDRIAAPVVWTGTLEGEFLDLLGAGRPVSIVAMHLVRFEGRGGRGTAEGRRSARHHDWSGCPPTASRVGQLSGVVRHRLSSRRPVRPVRRRTWNGHGDGGGYDEEFA</sequence>
<feature type="compositionally biased region" description="Basic and acidic residues" evidence="1">
    <location>
        <begin position="95"/>
        <end position="111"/>
    </location>
</feature>
<proteinExistence type="predicted"/>
<dbReference type="EMBL" id="BAAAOA010000008">
    <property type="protein sequence ID" value="GAA1750691.1"/>
    <property type="molecule type" value="Genomic_DNA"/>
</dbReference>
<dbReference type="InterPro" id="IPR032710">
    <property type="entry name" value="NTF2-like_dom_sf"/>
</dbReference>
<feature type="region of interest" description="Disordered" evidence="1">
    <location>
        <begin position="95"/>
        <end position="125"/>
    </location>
</feature>
<dbReference type="PANTHER" id="PTHR38436">
    <property type="entry name" value="POLYKETIDE CYCLASE SNOAL-LIKE DOMAIN"/>
    <property type="match status" value="1"/>
</dbReference>
<name>A0ABP4WBP0_9MICC</name>
<dbReference type="SUPFAM" id="SSF54427">
    <property type="entry name" value="NTF2-like"/>
    <property type="match status" value="1"/>
</dbReference>
<accession>A0ABP4WBP0</accession>
<dbReference type="InterPro" id="IPR009959">
    <property type="entry name" value="Cyclase_SnoaL-like"/>
</dbReference>
<gene>
    <name evidence="2" type="ORF">GCM10009767_07000</name>
</gene>
<organism evidence="2 3">
    <name type="scientific">Kocuria aegyptia</name>
    <dbReference type="NCBI Taxonomy" id="330943"/>
    <lineage>
        <taxon>Bacteria</taxon>
        <taxon>Bacillati</taxon>
        <taxon>Actinomycetota</taxon>
        <taxon>Actinomycetes</taxon>
        <taxon>Micrococcales</taxon>
        <taxon>Micrococcaceae</taxon>
        <taxon>Kocuria</taxon>
    </lineage>
</organism>
<protein>
    <recommendedName>
        <fullName evidence="4">SnoaL-like domain-containing protein</fullName>
    </recommendedName>
</protein>
<dbReference type="Gene3D" id="3.10.450.50">
    <property type="match status" value="1"/>
</dbReference>
<evidence type="ECO:0000313" key="3">
    <source>
        <dbReference type="Proteomes" id="UP001501204"/>
    </source>
</evidence>
<reference evidence="3" key="1">
    <citation type="journal article" date="2019" name="Int. J. Syst. Evol. Microbiol.">
        <title>The Global Catalogue of Microorganisms (GCM) 10K type strain sequencing project: providing services to taxonomists for standard genome sequencing and annotation.</title>
        <authorList>
            <consortium name="The Broad Institute Genomics Platform"/>
            <consortium name="The Broad Institute Genome Sequencing Center for Infectious Disease"/>
            <person name="Wu L."/>
            <person name="Ma J."/>
        </authorList>
    </citation>
    <scope>NUCLEOTIDE SEQUENCE [LARGE SCALE GENOMIC DNA]</scope>
    <source>
        <strain evidence="3">JCM 14735</strain>
    </source>
</reference>
<evidence type="ECO:0000256" key="1">
    <source>
        <dbReference type="SAM" id="MobiDB-lite"/>
    </source>
</evidence>
<dbReference type="PANTHER" id="PTHR38436:SF1">
    <property type="entry name" value="ESTER CYCLASE"/>
    <property type="match status" value="1"/>
</dbReference>
<evidence type="ECO:0000313" key="2">
    <source>
        <dbReference type="EMBL" id="GAA1750691.1"/>
    </source>
</evidence>